<reference evidence="1 2" key="1">
    <citation type="submission" date="2019-02" db="EMBL/GenBank/DDBJ databases">
        <title>Deep-cultivation of Planctomycetes and their phenomic and genomic characterization uncovers novel biology.</title>
        <authorList>
            <person name="Wiegand S."/>
            <person name="Jogler M."/>
            <person name="Boedeker C."/>
            <person name="Pinto D."/>
            <person name="Vollmers J."/>
            <person name="Rivas-Marin E."/>
            <person name="Kohn T."/>
            <person name="Peeters S.H."/>
            <person name="Heuer A."/>
            <person name="Rast P."/>
            <person name="Oberbeckmann S."/>
            <person name="Bunk B."/>
            <person name="Jeske O."/>
            <person name="Meyerdierks A."/>
            <person name="Storesund J.E."/>
            <person name="Kallscheuer N."/>
            <person name="Luecker S."/>
            <person name="Lage O.M."/>
            <person name="Pohl T."/>
            <person name="Merkel B.J."/>
            <person name="Hornburger P."/>
            <person name="Mueller R.-W."/>
            <person name="Bruemmer F."/>
            <person name="Labrenz M."/>
            <person name="Spormann A.M."/>
            <person name="Op Den Camp H."/>
            <person name="Overmann J."/>
            <person name="Amann R."/>
            <person name="Jetten M.S.M."/>
            <person name="Mascher T."/>
            <person name="Medema M.H."/>
            <person name="Devos D.P."/>
            <person name="Kaster A.-K."/>
            <person name="Ovreas L."/>
            <person name="Rohde M."/>
            <person name="Galperin M.Y."/>
            <person name="Jogler C."/>
        </authorList>
    </citation>
    <scope>NUCLEOTIDE SEQUENCE [LARGE SCALE GENOMIC DNA]</scope>
    <source>
        <strain evidence="1 2">Pla111</strain>
    </source>
</reference>
<dbReference type="AlphaFoldDB" id="A0A5C5WCU1"/>
<gene>
    <name evidence="1" type="ORF">Pla111_05010</name>
</gene>
<dbReference type="OrthoDB" id="267963at2"/>
<protein>
    <recommendedName>
        <fullName evidence="3">Response regulatory domain-containing protein</fullName>
    </recommendedName>
</protein>
<sequence>MYANKVPDRWEFAHQIERRQPALAILARALPLADASDLATLPESFPATRFVQLLGPWCEGEQRTGRVLDGYERVFWHRWSSWWTTAYPSVSPNSFLSPSTEKPRERTLLVDSVHTETIRTLSDSLAAEGWRVICRRRWQGESVDAALWEGRQLCGAEAAALARFKRLVACDVPLITLLDFPRPETVAAATMLGATSVFGKPYERDELLATLDAAALVPSARDEILFHAA</sequence>
<name>A0A5C5WCU1_9BACT</name>
<organism evidence="1 2">
    <name type="scientific">Botrimarina hoheduenensis</name>
    <dbReference type="NCBI Taxonomy" id="2528000"/>
    <lineage>
        <taxon>Bacteria</taxon>
        <taxon>Pseudomonadati</taxon>
        <taxon>Planctomycetota</taxon>
        <taxon>Planctomycetia</taxon>
        <taxon>Pirellulales</taxon>
        <taxon>Lacipirellulaceae</taxon>
        <taxon>Botrimarina</taxon>
    </lineage>
</organism>
<accession>A0A5C5WCU1</accession>
<evidence type="ECO:0008006" key="3">
    <source>
        <dbReference type="Google" id="ProtNLM"/>
    </source>
</evidence>
<dbReference type="Proteomes" id="UP000318995">
    <property type="component" value="Unassembled WGS sequence"/>
</dbReference>
<keyword evidence="2" id="KW-1185">Reference proteome</keyword>
<evidence type="ECO:0000313" key="2">
    <source>
        <dbReference type="Proteomes" id="UP000318995"/>
    </source>
</evidence>
<proteinExistence type="predicted"/>
<comment type="caution">
    <text evidence="1">The sequence shown here is derived from an EMBL/GenBank/DDBJ whole genome shotgun (WGS) entry which is preliminary data.</text>
</comment>
<dbReference type="InterPro" id="IPR011006">
    <property type="entry name" value="CheY-like_superfamily"/>
</dbReference>
<dbReference type="EMBL" id="SJPH01000001">
    <property type="protein sequence ID" value="TWT48726.1"/>
    <property type="molecule type" value="Genomic_DNA"/>
</dbReference>
<dbReference type="SUPFAM" id="SSF52172">
    <property type="entry name" value="CheY-like"/>
    <property type="match status" value="1"/>
</dbReference>
<evidence type="ECO:0000313" key="1">
    <source>
        <dbReference type="EMBL" id="TWT48726.1"/>
    </source>
</evidence>
<dbReference type="RefSeq" id="WP_146571004.1">
    <property type="nucleotide sequence ID" value="NZ_SJPH01000001.1"/>
</dbReference>